<dbReference type="PANTHER" id="PTHR43861">
    <property type="entry name" value="TRANS-ACONITATE 2-METHYLTRANSFERASE-RELATED"/>
    <property type="match status" value="1"/>
</dbReference>
<keyword evidence="2 4" id="KW-0808">Transferase</keyword>
<dbReference type="RefSeq" id="WP_145189586.1">
    <property type="nucleotide sequence ID" value="NZ_CP036266.1"/>
</dbReference>
<sequence length="259" mass="29827">MDESLERCLQLYEDADFYDQEFADRTFEIPFFLAAAQRFGSPVLELGCGSGRITIPLARAGVDIDGIDLSESMIDRARARAKTCECEQIRFFQGDFSQLETPRTYRLIFCATNALQHLLHDQQIDDCFQAVRRCLAPAGLFLIDVFNPDAARLARTWNQRYLFKEMQTRTDGTLSVFARSEYDPKSRVLRFQLDYRRQADDRQVKVKDVEMRCLFPTDLAEFCRRNGFTVVDKWGSYDSEPFTENSAKQILVCQAAGNP</sequence>
<evidence type="ECO:0000313" key="5">
    <source>
        <dbReference type="Proteomes" id="UP000320421"/>
    </source>
</evidence>
<dbReference type="SUPFAM" id="SSF53335">
    <property type="entry name" value="S-adenosyl-L-methionine-dependent methyltransferases"/>
    <property type="match status" value="1"/>
</dbReference>
<dbReference type="InterPro" id="IPR041698">
    <property type="entry name" value="Methyltransf_25"/>
</dbReference>
<dbReference type="EMBL" id="CP036266">
    <property type="protein sequence ID" value="QDT22932.1"/>
    <property type="molecule type" value="Genomic_DNA"/>
</dbReference>
<reference evidence="4 5" key="1">
    <citation type="submission" date="2019-02" db="EMBL/GenBank/DDBJ databases">
        <title>Deep-cultivation of Planctomycetes and their phenomic and genomic characterization uncovers novel biology.</title>
        <authorList>
            <person name="Wiegand S."/>
            <person name="Jogler M."/>
            <person name="Boedeker C."/>
            <person name="Pinto D."/>
            <person name="Vollmers J."/>
            <person name="Rivas-Marin E."/>
            <person name="Kohn T."/>
            <person name="Peeters S.H."/>
            <person name="Heuer A."/>
            <person name="Rast P."/>
            <person name="Oberbeckmann S."/>
            <person name="Bunk B."/>
            <person name="Jeske O."/>
            <person name="Meyerdierks A."/>
            <person name="Storesund J.E."/>
            <person name="Kallscheuer N."/>
            <person name="Luecker S."/>
            <person name="Lage O.M."/>
            <person name="Pohl T."/>
            <person name="Merkel B.J."/>
            <person name="Hornburger P."/>
            <person name="Mueller R.-W."/>
            <person name="Bruemmer F."/>
            <person name="Labrenz M."/>
            <person name="Spormann A.M."/>
            <person name="Op den Camp H."/>
            <person name="Overmann J."/>
            <person name="Amann R."/>
            <person name="Jetten M.S.M."/>
            <person name="Mascher T."/>
            <person name="Medema M.H."/>
            <person name="Devos D.P."/>
            <person name="Kaster A.-K."/>
            <person name="Ovreas L."/>
            <person name="Rohde M."/>
            <person name="Galperin M.Y."/>
            <person name="Jogler C."/>
        </authorList>
    </citation>
    <scope>NUCLEOTIDE SEQUENCE [LARGE SCALE GENOMIC DNA]</scope>
    <source>
        <strain evidence="4 5">HG66A1</strain>
    </source>
</reference>
<dbReference type="Pfam" id="PF13649">
    <property type="entry name" value="Methyltransf_25"/>
    <property type="match status" value="1"/>
</dbReference>
<dbReference type="GO" id="GO:0008168">
    <property type="term" value="F:methyltransferase activity"/>
    <property type="evidence" value="ECO:0007669"/>
    <property type="project" value="UniProtKB-KW"/>
</dbReference>
<protein>
    <submittedName>
        <fullName evidence="4">Bifunctional 3-demethylubiquinone-9 3-methyltransferase/ 2-octaprenyl-6-hydroxy phenol methylase</fullName>
    </submittedName>
</protein>
<name>A0A517PU90_9PLAN</name>
<keyword evidence="1 4" id="KW-0489">Methyltransferase</keyword>
<dbReference type="InterPro" id="IPR029063">
    <property type="entry name" value="SAM-dependent_MTases_sf"/>
</dbReference>
<dbReference type="AlphaFoldDB" id="A0A517PU90"/>
<dbReference type="CDD" id="cd02440">
    <property type="entry name" value="AdoMet_MTases"/>
    <property type="match status" value="1"/>
</dbReference>
<dbReference type="PANTHER" id="PTHR43861:SF1">
    <property type="entry name" value="TRANS-ACONITATE 2-METHYLTRANSFERASE"/>
    <property type="match status" value="1"/>
</dbReference>
<organism evidence="4 5">
    <name type="scientific">Gimesia chilikensis</name>
    <dbReference type="NCBI Taxonomy" id="2605989"/>
    <lineage>
        <taxon>Bacteria</taxon>
        <taxon>Pseudomonadati</taxon>
        <taxon>Planctomycetota</taxon>
        <taxon>Planctomycetia</taxon>
        <taxon>Planctomycetales</taxon>
        <taxon>Planctomycetaceae</taxon>
        <taxon>Gimesia</taxon>
    </lineage>
</organism>
<dbReference type="Gene3D" id="3.40.50.150">
    <property type="entry name" value="Vaccinia Virus protein VP39"/>
    <property type="match status" value="1"/>
</dbReference>
<evidence type="ECO:0000313" key="4">
    <source>
        <dbReference type="EMBL" id="QDT22932.1"/>
    </source>
</evidence>
<proteinExistence type="predicted"/>
<dbReference type="GO" id="GO:0032259">
    <property type="term" value="P:methylation"/>
    <property type="evidence" value="ECO:0007669"/>
    <property type="project" value="UniProtKB-KW"/>
</dbReference>
<gene>
    <name evidence="4" type="ORF">HG66A1_47430</name>
</gene>
<evidence type="ECO:0000256" key="2">
    <source>
        <dbReference type="ARBA" id="ARBA00022679"/>
    </source>
</evidence>
<feature type="domain" description="Methyltransferase" evidence="3">
    <location>
        <begin position="43"/>
        <end position="139"/>
    </location>
</feature>
<keyword evidence="5" id="KW-1185">Reference proteome</keyword>
<evidence type="ECO:0000259" key="3">
    <source>
        <dbReference type="Pfam" id="PF13649"/>
    </source>
</evidence>
<evidence type="ECO:0000256" key="1">
    <source>
        <dbReference type="ARBA" id="ARBA00022603"/>
    </source>
</evidence>
<dbReference type="OrthoDB" id="282790at2"/>
<keyword evidence="4" id="KW-0830">Ubiquinone</keyword>
<accession>A0A517PU90</accession>
<dbReference type="Proteomes" id="UP000320421">
    <property type="component" value="Chromosome"/>
</dbReference>